<protein>
    <submittedName>
        <fullName evidence="1">Uncharacterized protein</fullName>
    </submittedName>
</protein>
<dbReference type="RefSeq" id="WP_040113765.1">
    <property type="nucleotide sequence ID" value="NZ_CP006906.1"/>
</dbReference>
<sequence length="235" mass="28015">MGQRFQIFAITSDNEGNSYTHGYHLQWSWGHYSISRLYQMLKFGEENCARVYSNLKGTYKRIVEVKTLIRSLVSLNIYNNSFVYAGDLEKDFDYTDKKLEGEYDSPFEFDNNDGVFVIDYRYKRPKFALFKSDYIDEKEHYGFIKVSALEYLNHYFDNDIKENFKNSVISDSDEEYEEIYNDYMEMVKYIDSFETLSEKDMDNIFKKIDKKYIDYSSFIDLSKINTESSIGNNNE</sequence>
<gene>
    <name evidence="1" type="ORF">U729_3220</name>
</gene>
<name>A0A0A7G0C8_9CLOT</name>
<dbReference type="HOGENOM" id="CLU_1178574_0_0_9"/>
<dbReference type="EMBL" id="CP006906">
    <property type="protein sequence ID" value="AIY85314.1"/>
    <property type="molecule type" value="Genomic_DNA"/>
</dbReference>
<reference evidence="1 2" key="1">
    <citation type="journal article" date="2015" name="Infect. Genet. Evol.">
        <title>Genomic sequences of six botulinum neurotoxin-producing strains representing three clostridial species illustrate the mobility and diversity of botulinum neurotoxin genes.</title>
        <authorList>
            <person name="Smith T.J."/>
            <person name="Hill K.K."/>
            <person name="Xie G."/>
            <person name="Foley B.T."/>
            <person name="Williamson C.H."/>
            <person name="Foster J.T."/>
            <person name="Johnson S.L."/>
            <person name="Chertkov O."/>
            <person name="Teshima H."/>
            <person name="Gibbons H.S."/>
            <person name="Johnsky L.A."/>
            <person name="Karavis M.A."/>
            <person name="Smith L.A."/>
        </authorList>
    </citation>
    <scope>NUCLEOTIDE SEQUENCE [LARGE SCALE GENOMIC DNA]</scope>
    <source>
        <strain evidence="1">Sullivan</strain>
        <plasmid evidence="2">Plasmid pCBJ</plasmid>
    </source>
</reference>
<dbReference type="Proteomes" id="UP000030635">
    <property type="component" value="Plasmid pCBJ"/>
</dbReference>
<dbReference type="KEGG" id="cbv:U729_3220"/>
<geneLocation type="plasmid" evidence="1 2">
    <name>pCBJ</name>
</geneLocation>
<keyword evidence="1" id="KW-0614">Plasmid</keyword>
<evidence type="ECO:0000313" key="1">
    <source>
        <dbReference type="EMBL" id="AIY85314.1"/>
    </source>
</evidence>
<evidence type="ECO:0000313" key="2">
    <source>
        <dbReference type="Proteomes" id="UP000030635"/>
    </source>
</evidence>
<proteinExistence type="predicted"/>
<dbReference type="AlphaFoldDB" id="A0A0A7G0C8"/>
<keyword evidence="2" id="KW-1185">Reference proteome</keyword>
<organism evidence="1 2">
    <name type="scientific">Clostridium baratii str. Sullivan</name>
    <dbReference type="NCBI Taxonomy" id="1415775"/>
    <lineage>
        <taxon>Bacteria</taxon>
        <taxon>Bacillati</taxon>
        <taxon>Bacillota</taxon>
        <taxon>Clostridia</taxon>
        <taxon>Eubacteriales</taxon>
        <taxon>Clostridiaceae</taxon>
        <taxon>Clostridium</taxon>
    </lineage>
</organism>
<accession>A0A0A7G0C8</accession>